<gene>
    <name evidence="2" type="ORF">PN838_14605</name>
</gene>
<evidence type="ECO:0000313" key="3">
    <source>
        <dbReference type="Proteomes" id="UP001528411"/>
    </source>
</evidence>
<keyword evidence="1" id="KW-0812">Transmembrane</keyword>
<reference evidence="2 3" key="1">
    <citation type="submission" date="2023-01" db="EMBL/GenBank/DDBJ databases">
        <title>Psychrosphaera sp. nov., isolated from marine algae.</title>
        <authorList>
            <person name="Bayburt H."/>
            <person name="Choi B.J."/>
            <person name="Kim J.M."/>
            <person name="Choi D.G."/>
            <person name="Jeon C.O."/>
        </authorList>
    </citation>
    <scope>NUCLEOTIDE SEQUENCE [LARGE SCALE GENOMIC DNA]</scope>
    <source>
        <strain evidence="2 3">G1-22</strain>
    </source>
</reference>
<proteinExistence type="predicted"/>
<feature type="transmembrane region" description="Helical" evidence="1">
    <location>
        <begin position="159"/>
        <end position="179"/>
    </location>
</feature>
<evidence type="ECO:0008006" key="4">
    <source>
        <dbReference type="Google" id="ProtNLM"/>
    </source>
</evidence>
<sequence length="308" mass="35557">MAKVLGISAWYFALLPILYWFWVIQIGKQAKWKIIVSLSLSSLIARYTYPANLAEYFEFITWLRYPIIAVLLVIELYLLVTIIKALWQARSLTGDPRIHMLSKYDTDEARNSTSKASTQMDLAVTLAHEPASWYYAIPRFSRRHTAALANIKLRSASRWYFALTVIGTSLATVVSYLWLYEWSELVAAFVATFIFYLLVMFVANYRVSRYYSLYEFDDKVIVNNSWWGFCVISKADIQSVETGNWHKADDKEQVYIGAQPANVKLSFSTPQLYLSGMAMIKDEVSTLYLNVDTPEELAIALRQFEQTR</sequence>
<evidence type="ECO:0000313" key="2">
    <source>
        <dbReference type="EMBL" id="MDC2889781.1"/>
    </source>
</evidence>
<keyword evidence="3" id="KW-1185">Reference proteome</keyword>
<keyword evidence="1" id="KW-0472">Membrane</keyword>
<accession>A0ABT5FEM6</accession>
<dbReference type="RefSeq" id="WP_272181146.1">
    <property type="nucleotide sequence ID" value="NZ_JAQOMS010000002.1"/>
</dbReference>
<organism evidence="2 3">
    <name type="scientific">Psychrosphaera algicola</name>
    <dbReference type="NCBI Taxonomy" id="3023714"/>
    <lineage>
        <taxon>Bacteria</taxon>
        <taxon>Pseudomonadati</taxon>
        <taxon>Pseudomonadota</taxon>
        <taxon>Gammaproteobacteria</taxon>
        <taxon>Alteromonadales</taxon>
        <taxon>Pseudoalteromonadaceae</taxon>
        <taxon>Psychrosphaera</taxon>
    </lineage>
</organism>
<feature type="transmembrane region" description="Helical" evidence="1">
    <location>
        <begin position="185"/>
        <end position="205"/>
    </location>
</feature>
<dbReference type="EMBL" id="JAQOMS010000002">
    <property type="protein sequence ID" value="MDC2889781.1"/>
    <property type="molecule type" value="Genomic_DNA"/>
</dbReference>
<feature type="transmembrane region" description="Helical" evidence="1">
    <location>
        <begin position="67"/>
        <end position="87"/>
    </location>
</feature>
<keyword evidence="1" id="KW-1133">Transmembrane helix</keyword>
<dbReference type="Proteomes" id="UP001528411">
    <property type="component" value="Unassembled WGS sequence"/>
</dbReference>
<evidence type="ECO:0000256" key="1">
    <source>
        <dbReference type="SAM" id="Phobius"/>
    </source>
</evidence>
<comment type="caution">
    <text evidence="2">The sequence shown here is derived from an EMBL/GenBank/DDBJ whole genome shotgun (WGS) entry which is preliminary data.</text>
</comment>
<name>A0ABT5FEM6_9GAMM</name>
<feature type="transmembrane region" description="Helical" evidence="1">
    <location>
        <begin position="6"/>
        <end position="23"/>
    </location>
</feature>
<protein>
    <recommendedName>
        <fullName evidence="4">PH domain-containing protein</fullName>
    </recommendedName>
</protein>